<comment type="caution">
    <text evidence="1">The sequence shown here is derived from an EMBL/GenBank/DDBJ whole genome shotgun (WGS) entry which is preliminary data.</text>
</comment>
<sequence>MWVELVSTGPDLLVIFTVSSHFPGRGFFGNFSFVEVLPPPPISASIDQNMYPAY</sequence>
<evidence type="ECO:0000313" key="1">
    <source>
        <dbReference type="EMBL" id="OQR72078.1"/>
    </source>
</evidence>
<proteinExistence type="predicted"/>
<organism evidence="1 2">
    <name type="scientific">Tropilaelaps mercedesae</name>
    <dbReference type="NCBI Taxonomy" id="418985"/>
    <lineage>
        <taxon>Eukaryota</taxon>
        <taxon>Metazoa</taxon>
        <taxon>Ecdysozoa</taxon>
        <taxon>Arthropoda</taxon>
        <taxon>Chelicerata</taxon>
        <taxon>Arachnida</taxon>
        <taxon>Acari</taxon>
        <taxon>Parasitiformes</taxon>
        <taxon>Mesostigmata</taxon>
        <taxon>Gamasina</taxon>
        <taxon>Dermanyssoidea</taxon>
        <taxon>Laelapidae</taxon>
        <taxon>Tropilaelaps</taxon>
    </lineage>
</organism>
<dbReference type="InParanoid" id="A0A1V9XFE6"/>
<dbReference type="EMBL" id="MNPL01012553">
    <property type="protein sequence ID" value="OQR72078.1"/>
    <property type="molecule type" value="Genomic_DNA"/>
</dbReference>
<evidence type="ECO:0000313" key="2">
    <source>
        <dbReference type="Proteomes" id="UP000192247"/>
    </source>
</evidence>
<feature type="non-terminal residue" evidence="1">
    <location>
        <position position="54"/>
    </location>
</feature>
<dbReference type="Proteomes" id="UP000192247">
    <property type="component" value="Unassembled WGS sequence"/>
</dbReference>
<gene>
    <name evidence="1" type="ORF">BIW11_03847</name>
</gene>
<protein>
    <submittedName>
        <fullName evidence="1">Suppressor of lurcher protein 1-like</fullName>
    </submittedName>
</protein>
<accession>A0A1V9XFE6</accession>
<reference evidence="1 2" key="1">
    <citation type="journal article" date="2017" name="Gigascience">
        <title>Draft genome of the honey bee ectoparasitic mite, Tropilaelaps mercedesae, is shaped by the parasitic life history.</title>
        <authorList>
            <person name="Dong X."/>
            <person name="Armstrong S.D."/>
            <person name="Xia D."/>
            <person name="Makepeace B.L."/>
            <person name="Darby A.C."/>
            <person name="Kadowaki T."/>
        </authorList>
    </citation>
    <scope>NUCLEOTIDE SEQUENCE [LARGE SCALE GENOMIC DNA]</scope>
    <source>
        <strain evidence="1">Wuxi-XJTLU</strain>
    </source>
</reference>
<keyword evidence="2" id="KW-1185">Reference proteome</keyword>
<dbReference type="AlphaFoldDB" id="A0A1V9XFE6"/>
<name>A0A1V9XFE6_9ACAR</name>